<reference evidence="2 3" key="1">
    <citation type="journal article" date="2014" name="Int. J. Syst. Evol. Microbiol.">
        <title>Complete genome sequence of Corynebacterium casei LMG S-19264T (=DSM 44701T), isolated from a smear-ripened cheese.</title>
        <authorList>
            <consortium name="US DOE Joint Genome Institute (JGI-PGF)"/>
            <person name="Walter F."/>
            <person name="Albersmeier A."/>
            <person name="Kalinowski J."/>
            <person name="Ruckert C."/>
        </authorList>
    </citation>
    <scope>NUCLEOTIDE SEQUENCE [LARGE SCALE GENOMIC DNA]</scope>
    <source>
        <strain evidence="2 3">IBRC-M 10912</strain>
    </source>
</reference>
<feature type="transmembrane region" description="Helical" evidence="1">
    <location>
        <begin position="69"/>
        <end position="94"/>
    </location>
</feature>
<keyword evidence="1" id="KW-1133">Transmembrane helix</keyword>
<evidence type="ECO:0008006" key="4">
    <source>
        <dbReference type="Google" id="ProtNLM"/>
    </source>
</evidence>
<comment type="caution">
    <text evidence="2">The sequence shown here is derived from an EMBL/GenBank/DDBJ whole genome shotgun (WGS) entry which is preliminary data.</text>
</comment>
<protein>
    <recommendedName>
        <fullName evidence="4">DUF4175 domain-containing protein</fullName>
    </recommendedName>
</protein>
<sequence>MSERRETFRHGLTVGGVAMLAGMGLLLFAFGVPGDLESLATIGVLTLVALALLLAGLRERISLGVVTVPWTRLAALALGSVAFFLGVGGLVALLEGSATVWTLLLLVVVPYAAWLAVECWVGGRYLDRETFALE</sequence>
<dbReference type="AlphaFoldDB" id="A0ABD5P484"/>
<keyword evidence="1" id="KW-0812">Transmembrane</keyword>
<dbReference type="Pfam" id="PF25957">
    <property type="entry name" value="DUF7994"/>
    <property type="match status" value="1"/>
</dbReference>
<accession>A0ABD5P484</accession>
<feature type="transmembrane region" description="Helical" evidence="1">
    <location>
        <begin position="100"/>
        <end position="121"/>
    </location>
</feature>
<organism evidence="2 3">
    <name type="scientific">Natribaculum luteum</name>
    <dbReference type="NCBI Taxonomy" id="1586232"/>
    <lineage>
        <taxon>Archaea</taxon>
        <taxon>Methanobacteriati</taxon>
        <taxon>Methanobacteriota</taxon>
        <taxon>Stenosarchaea group</taxon>
        <taxon>Halobacteria</taxon>
        <taxon>Halobacteriales</taxon>
        <taxon>Natrialbaceae</taxon>
        <taxon>Natribaculum</taxon>
    </lineage>
</organism>
<dbReference type="Proteomes" id="UP001595821">
    <property type="component" value="Unassembled WGS sequence"/>
</dbReference>
<feature type="transmembrane region" description="Helical" evidence="1">
    <location>
        <begin position="38"/>
        <end position="57"/>
    </location>
</feature>
<feature type="transmembrane region" description="Helical" evidence="1">
    <location>
        <begin position="12"/>
        <end position="32"/>
    </location>
</feature>
<dbReference type="EMBL" id="JBHSDJ010000129">
    <property type="protein sequence ID" value="MFC4248977.1"/>
    <property type="molecule type" value="Genomic_DNA"/>
</dbReference>
<evidence type="ECO:0000313" key="3">
    <source>
        <dbReference type="Proteomes" id="UP001595821"/>
    </source>
</evidence>
<evidence type="ECO:0000313" key="2">
    <source>
        <dbReference type="EMBL" id="MFC4248977.1"/>
    </source>
</evidence>
<proteinExistence type="predicted"/>
<evidence type="ECO:0000256" key="1">
    <source>
        <dbReference type="SAM" id="Phobius"/>
    </source>
</evidence>
<dbReference type="RefSeq" id="WP_246971803.1">
    <property type="nucleotide sequence ID" value="NZ_CP095397.1"/>
</dbReference>
<dbReference type="InterPro" id="IPR058307">
    <property type="entry name" value="DUF7994"/>
</dbReference>
<dbReference type="GeneID" id="71852610"/>
<gene>
    <name evidence="2" type="ORF">ACFOZ7_18950</name>
</gene>
<name>A0ABD5P484_9EURY</name>
<keyword evidence="1" id="KW-0472">Membrane</keyword>